<dbReference type="GO" id="GO:0016829">
    <property type="term" value="F:lyase activity"/>
    <property type="evidence" value="ECO:0007669"/>
    <property type="project" value="InterPro"/>
</dbReference>
<evidence type="ECO:0000313" key="2">
    <source>
        <dbReference type="EMBL" id="RLU22707.1"/>
    </source>
</evidence>
<dbReference type="Gene3D" id="3.20.20.70">
    <property type="entry name" value="Aldolase class I"/>
    <property type="match status" value="1"/>
</dbReference>
<reference evidence="2" key="2">
    <citation type="submission" date="2018-07" db="EMBL/GenBank/DDBJ databases">
        <authorList>
            <person name="Mckenzie S.K."/>
            <person name="Kronauer D.J.C."/>
        </authorList>
    </citation>
    <scope>NUCLEOTIDE SEQUENCE</scope>
    <source>
        <strain evidence="2">Clonal line C1</strain>
    </source>
</reference>
<dbReference type="Proteomes" id="UP000279307">
    <property type="component" value="Chromosome 5"/>
</dbReference>
<name>A0A3L8DQL1_OOCBI</name>
<comment type="caution">
    <text evidence="2">The sequence shown here is derived from an EMBL/GenBank/DDBJ whole genome shotgun (WGS) entry which is preliminary data.</text>
</comment>
<dbReference type="AlphaFoldDB" id="A0A3L8DQL1"/>
<accession>A0A3L8DQL1</accession>
<dbReference type="EMBL" id="QOIP01000005">
    <property type="protein sequence ID" value="RLU22707.1"/>
    <property type="molecule type" value="Genomic_DNA"/>
</dbReference>
<comment type="subunit">
    <text evidence="1">Homotetramer.</text>
</comment>
<reference evidence="2" key="1">
    <citation type="journal article" date="2018" name="Genome Res.">
        <title>The genomic architecture and molecular evolution of ant odorant receptors.</title>
        <authorList>
            <person name="McKenzie S.K."/>
            <person name="Kronauer D.J.C."/>
        </authorList>
    </citation>
    <scope>NUCLEOTIDE SEQUENCE [LARGE SCALE GENOMIC DNA]</scope>
    <source>
        <strain evidence="2">Clonal line C1</strain>
    </source>
</reference>
<dbReference type="InterPro" id="IPR013785">
    <property type="entry name" value="Aldolase_TIM"/>
</dbReference>
<dbReference type="Pfam" id="PF00701">
    <property type="entry name" value="DHDPS"/>
    <property type="match status" value="1"/>
</dbReference>
<organism evidence="2">
    <name type="scientific">Ooceraea biroi</name>
    <name type="common">Clonal raider ant</name>
    <name type="synonym">Cerapachys biroi</name>
    <dbReference type="NCBI Taxonomy" id="2015173"/>
    <lineage>
        <taxon>Eukaryota</taxon>
        <taxon>Metazoa</taxon>
        <taxon>Ecdysozoa</taxon>
        <taxon>Arthropoda</taxon>
        <taxon>Hexapoda</taxon>
        <taxon>Insecta</taxon>
        <taxon>Pterygota</taxon>
        <taxon>Neoptera</taxon>
        <taxon>Endopterygota</taxon>
        <taxon>Hymenoptera</taxon>
        <taxon>Apocrita</taxon>
        <taxon>Aculeata</taxon>
        <taxon>Formicoidea</taxon>
        <taxon>Formicidae</taxon>
        <taxon>Dorylinae</taxon>
        <taxon>Ooceraea</taxon>
    </lineage>
</organism>
<evidence type="ECO:0000256" key="1">
    <source>
        <dbReference type="ARBA" id="ARBA00011881"/>
    </source>
</evidence>
<dbReference type="InterPro" id="IPR002220">
    <property type="entry name" value="DapA-like"/>
</dbReference>
<protein>
    <submittedName>
        <fullName evidence="2">Uncharacterized protein</fullName>
    </submittedName>
</protein>
<gene>
    <name evidence="2" type="ORF">DMN91_004985</name>
</gene>
<dbReference type="OrthoDB" id="191315at2759"/>
<sequence length="79" mass="8454">MVQVGGAPLPDVMALIVNAACALGMDSFIMTSVNIFPELVQDLISAGKNGDMLNARKLQEKLSSAITAITKRSKYCLRI</sequence>
<dbReference type="SUPFAM" id="SSF51569">
    <property type="entry name" value="Aldolase"/>
    <property type="match status" value="1"/>
</dbReference>
<proteinExistence type="predicted"/>